<dbReference type="Proteomes" id="UP000292120">
    <property type="component" value="Unassembled WGS sequence"/>
</dbReference>
<feature type="signal peptide" evidence="1">
    <location>
        <begin position="1"/>
        <end position="27"/>
    </location>
</feature>
<reference evidence="3 4" key="1">
    <citation type="submission" date="2019-02" db="EMBL/GenBank/DDBJ databases">
        <title>Aquabacterium sp. strain KMB7.</title>
        <authorList>
            <person name="Chen W.-M."/>
        </authorList>
    </citation>
    <scope>NUCLEOTIDE SEQUENCE [LARGE SCALE GENOMIC DNA]</scope>
    <source>
        <strain evidence="3 4">KMB7</strain>
    </source>
</reference>
<dbReference type="Pfam" id="PF07589">
    <property type="entry name" value="PEP-CTERM"/>
    <property type="match status" value="1"/>
</dbReference>
<organism evidence="3 4">
    <name type="scientific">Aquabacterium lacunae</name>
    <dbReference type="NCBI Taxonomy" id="2528630"/>
    <lineage>
        <taxon>Bacteria</taxon>
        <taxon>Pseudomonadati</taxon>
        <taxon>Pseudomonadota</taxon>
        <taxon>Betaproteobacteria</taxon>
        <taxon>Burkholderiales</taxon>
        <taxon>Aquabacterium</taxon>
    </lineage>
</organism>
<keyword evidence="4" id="KW-1185">Reference proteome</keyword>
<feature type="chain" id="PRO_5021022521" evidence="1">
    <location>
        <begin position="28"/>
        <end position="189"/>
    </location>
</feature>
<evidence type="ECO:0000259" key="2">
    <source>
        <dbReference type="Pfam" id="PF07589"/>
    </source>
</evidence>
<dbReference type="OrthoDB" id="39703at2"/>
<gene>
    <name evidence="3" type="ORF">EYS42_11570</name>
</gene>
<dbReference type="NCBIfam" id="TIGR02595">
    <property type="entry name" value="PEP_CTERM"/>
    <property type="match status" value="1"/>
</dbReference>
<sequence length="189" mass="19203">MFVTQLFRPSQLAAAAVLALASVCAHAGPISFTIAGPGTTSATSSGGVSTLSYALNPAGFGTQTWQVQGIADAAGDYSFNWDYSGFHAYFSVTAFLNTSSGQTLVNAGPNNCCTTPSAGFNYTGSYTFTGLQAGDTFGFNLGGGNFDSNNQLNGTLTLTQTSQVPEPGTLALVGLTLAGLAAAGRRKKA</sequence>
<name>A0A4Q9GY68_9BURK</name>
<dbReference type="AlphaFoldDB" id="A0A4Q9GY68"/>
<evidence type="ECO:0000256" key="1">
    <source>
        <dbReference type="SAM" id="SignalP"/>
    </source>
</evidence>
<protein>
    <submittedName>
        <fullName evidence="3">PEP-CTERM sorting domain-containing protein</fullName>
    </submittedName>
</protein>
<proteinExistence type="predicted"/>
<dbReference type="EMBL" id="SIXI01000004">
    <property type="protein sequence ID" value="TBO30322.1"/>
    <property type="molecule type" value="Genomic_DNA"/>
</dbReference>
<accession>A0A4Q9GY68</accession>
<feature type="domain" description="Ice-binding protein C-terminal" evidence="2">
    <location>
        <begin position="163"/>
        <end position="186"/>
    </location>
</feature>
<dbReference type="InterPro" id="IPR013424">
    <property type="entry name" value="Ice-binding_C"/>
</dbReference>
<keyword evidence="1" id="KW-0732">Signal</keyword>
<evidence type="ECO:0000313" key="3">
    <source>
        <dbReference type="EMBL" id="TBO30322.1"/>
    </source>
</evidence>
<evidence type="ECO:0000313" key="4">
    <source>
        <dbReference type="Proteomes" id="UP000292120"/>
    </source>
</evidence>
<comment type="caution">
    <text evidence="3">The sequence shown here is derived from an EMBL/GenBank/DDBJ whole genome shotgun (WGS) entry which is preliminary data.</text>
</comment>